<gene>
    <name evidence="2" type="ORF">SAMN05421833_103105</name>
</gene>
<organism evidence="2 3">
    <name type="scientific">Microbispora rosea</name>
    <dbReference type="NCBI Taxonomy" id="58117"/>
    <lineage>
        <taxon>Bacteria</taxon>
        <taxon>Bacillati</taxon>
        <taxon>Actinomycetota</taxon>
        <taxon>Actinomycetes</taxon>
        <taxon>Streptosporangiales</taxon>
        <taxon>Streptosporangiaceae</taxon>
        <taxon>Microbispora</taxon>
    </lineage>
</organism>
<dbReference type="STRING" id="58117.SAMN05421833_103105"/>
<dbReference type="InterPro" id="IPR016181">
    <property type="entry name" value="Acyl_CoA_acyltransferase"/>
</dbReference>
<name>A0A1N6UPE4_9ACTN</name>
<dbReference type="SUPFAM" id="SSF55729">
    <property type="entry name" value="Acyl-CoA N-acyltransferases (Nat)"/>
    <property type="match status" value="1"/>
</dbReference>
<keyword evidence="3" id="KW-1185">Reference proteome</keyword>
<accession>A0A1N6UPE4</accession>
<dbReference type="Proteomes" id="UP000186096">
    <property type="component" value="Unassembled WGS sequence"/>
</dbReference>
<proteinExistence type="predicted"/>
<sequence length="276" mass="28662">MVLACAFTLRSAAGEPLHLVIREVDITVGIDVQSFAVANLRRRPEVVEIGGFVLGVDPGTTSPYVNYATPLPGARPGARDVAALIAAFGERGLKPRLEFAPGAAPDVQPALHEAGFTVEAVHEYLVCVPATLTMPRAALPVETPSTDEDYAAIDAALSKAFGGEFASSPEGAARLRRTEESGGAVRFVRAPGGGCAGAAMCSAPAVETSELAGVGTCPEFRGRGIAGAVTATLAETMLARGARSVWLEYGGEGSRRVYERVGFRPGGTRLYMSLEA</sequence>
<evidence type="ECO:0000313" key="2">
    <source>
        <dbReference type="EMBL" id="SIQ67525.1"/>
    </source>
</evidence>
<dbReference type="CDD" id="cd04301">
    <property type="entry name" value="NAT_SF"/>
    <property type="match status" value="1"/>
</dbReference>
<dbReference type="GO" id="GO:0016747">
    <property type="term" value="F:acyltransferase activity, transferring groups other than amino-acyl groups"/>
    <property type="evidence" value="ECO:0007669"/>
    <property type="project" value="InterPro"/>
</dbReference>
<feature type="domain" description="N-acetyltransferase" evidence="1">
    <location>
        <begin position="140"/>
        <end position="276"/>
    </location>
</feature>
<dbReference type="PROSITE" id="PS51186">
    <property type="entry name" value="GNAT"/>
    <property type="match status" value="1"/>
</dbReference>
<protein>
    <submittedName>
        <fullName evidence="2">Predicted acetyltransferase, GNAT family</fullName>
    </submittedName>
</protein>
<reference evidence="3" key="1">
    <citation type="submission" date="2017-01" db="EMBL/GenBank/DDBJ databases">
        <authorList>
            <person name="Varghese N."/>
            <person name="Submissions S."/>
        </authorList>
    </citation>
    <scope>NUCLEOTIDE SEQUENCE [LARGE SCALE GENOMIC DNA]</scope>
    <source>
        <strain evidence="3">ATCC 12950</strain>
    </source>
</reference>
<keyword evidence="2" id="KW-0808">Transferase</keyword>
<evidence type="ECO:0000313" key="3">
    <source>
        <dbReference type="Proteomes" id="UP000186096"/>
    </source>
</evidence>
<evidence type="ECO:0000259" key="1">
    <source>
        <dbReference type="PROSITE" id="PS51186"/>
    </source>
</evidence>
<dbReference type="Gene3D" id="3.40.630.30">
    <property type="match status" value="1"/>
</dbReference>
<dbReference type="Pfam" id="PF00583">
    <property type="entry name" value="Acetyltransf_1"/>
    <property type="match status" value="1"/>
</dbReference>
<dbReference type="InterPro" id="IPR000182">
    <property type="entry name" value="GNAT_dom"/>
</dbReference>
<dbReference type="EMBL" id="FTNI01000003">
    <property type="protein sequence ID" value="SIQ67525.1"/>
    <property type="molecule type" value="Genomic_DNA"/>
</dbReference>
<dbReference type="AlphaFoldDB" id="A0A1N6UPE4"/>